<reference evidence="5 6" key="1">
    <citation type="submission" date="2018-06" db="EMBL/GenBank/DDBJ databases">
        <title>Genomic Encyclopedia of Type Strains, Phase IV (KMG-IV): sequencing the most valuable type-strain genomes for metagenomic binning, comparative biology and taxonomic classification.</title>
        <authorList>
            <person name="Goeker M."/>
        </authorList>
    </citation>
    <scope>NUCLEOTIDE SEQUENCE [LARGE SCALE GENOMIC DNA]</scope>
    <source>
        <strain evidence="5 6">DSM 22112</strain>
    </source>
</reference>
<dbReference type="InterPro" id="IPR018062">
    <property type="entry name" value="HTH_AraC-typ_CS"/>
</dbReference>
<dbReference type="InterPro" id="IPR029442">
    <property type="entry name" value="GyrI-like"/>
</dbReference>
<dbReference type="InterPro" id="IPR010499">
    <property type="entry name" value="AraC_E-bd"/>
</dbReference>
<dbReference type="Pfam" id="PF12833">
    <property type="entry name" value="HTH_18"/>
    <property type="match status" value="1"/>
</dbReference>
<evidence type="ECO:0000313" key="5">
    <source>
        <dbReference type="EMBL" id="RBP66049.1"/>
    </source>
</evidence>
<dbReference type="Gene3D" id="1.10.10.60">
    <property type="entry name" value="Homeodomain-like"/>
    <property type="match status" value="2"/>
</dbReference>
<dbReference type="InterPro" id="IPR050959">
    <property type="entry name" value="MarA-like"/>
</dbReference>
<dbReference type="RefSeq" id="WP_113920373.1">
    <property type="nucleotide sequence ID" value="NZ_QNRX01000006.1"/>
</dbReference>
<keyword evidence="2" id="KW-0238">DNA-binding</keyword>
<organism evidence="5 6">
    <name type="scientific">Alkalibaculum bacchi</name>
    <dbReference type="NCBI Taxonomy" id="645887"/>
    <lineage>
        <taxon>Bacteria</taxon>
        <taxon>Bacillati</taxon>
        <taxon>Bacillota</taxon>
        <taxon>Clostridia</taxon>
        <taxon>Eubacteriales</taxon>
        <taxon>Eubacteriaceae</taxon>
        <taxon>Alkalibaculum</taxon>
    </lineage>
</organism>
<gene>
    <name evidence="5" type="ORF">DES36_106162</name>
</gene>
<name>A0A366IBK8_9FIRM</name>
<evidence type="ECO:0000256" key="1">
    <source>
        <dbReference type="ARBA" id="ARBA00023015"/>
    </source>
</evidence>
<dbReference type="PANTHER" id="PTHR47504:SF5">
    <property type="entry name" value="RIGHT ORIGIN-BINDING PROTEIN"/>
    <property type="match status" value="1"/>
</dbReference>
<protein>
    <submittedName>
        <fullName evidence="5">AraC family transcriptional regulator</fullName>
    </submittedName>
</protein>
<dbReference type="PANTHER" id="PTHR47504">
    <property type="entry name" value="RIGHT ORIGIN-BINDING PROTEIN"/>
    <property type="match status" value="1"/>
</dbReference>
<dbReference type="AlphaFoldDB" id="A0A366IBK8"/>
<dbReference type="Proteomes" id="UP000253490">
    <property type="component" value="Unassembled WGS sequence"/>
</dbReference>
<dbReference type="InterPro" id="IPR009057">
    <property type="entry name" value="Homeodomain-like_sf"/>
</dbReference>
<dbReference type="InterPro" id="IPR011256">
    <property type="entry name" value="Reg_factor_effector_dom_sf"/>
</dbReference>
<dbReference type="Gene3D" id="3.20.80.10">
    <property type="entry name" value="Regulatory factor, effector binding domain"/>
    <property type="match status" value="1"/>
</dbReference>
<accession>A0A366IBK8</accession>
<dbReference type="PROSITE" id="PS01124">
    <property type="entry name" value="HTH_ARAC_FAMILY_2"/>
    <property type="match status" value="1"/>
</dbReference>
<dbReference type="Pfam" id="PF06445">
    <property type="entry name" value="GyrI-like"/>
    <property type="match status" value="1"/>
</dbReference>
<evidence type="ECO:0000256" key="3">
    <source>
        <dbReference type="ARBA" id="ARBA00023163"/>
    </source>
</evidence>
<dbReference type="GO" id="GO:0003700">
    <property type="term" value="F:DNA-binding transcription factor activity"/>
    <property type="evidence" value="ECO:0007669"/>
    <property type="project" value="InterPro"/>
</dbReference>
<keyword evidence="6" id="KW-1185">Reference proteome</keyword>
<feature type="domain" description="HTH araC/xylS-type" evidence="4">
    <location>
        <begin position="8"/>
        <end position="106"/>
    </location>
</feature>
<dbReference type="EMBL" id="QNRX01000006">
    <property type="protein sequence ID" value="RBP66049.1"/>
    <property type="molecule type" value="Genomic_DNA"/>
</dbReference>
<dbReference type="SMART" id="SM00871">
    <property type="entry name" value="AraC_E_bind"/>
    <property type="match status" value="1"/>
</dbReference>
<sequence length="285" mass="32282">MEWIERLNGAINYIEEHLGEEINLNEASKIACCSKYHFQRMFAYMADIPLSEYMRRRRMSLAAVDLQSGDNKVIDVALKYGYDSPTAFNRAFKNIHGIAPSQAKEKGVVLKAFPPISFRITIKGDSEMNYRIEKKEAFRIVGVSSPLEKEIEKNFKIVPTMWANAASSGMIAQLAMMMDSELKGLLGVSSCNEAEDWKYYIAVASTKSLPDGTEEYIIPSATWAIFTGEGTNQSIQDLEKRIVTEWLPTSGYEYGNAPDIEVYLNPDPQNAKYEVWIPVMRKENN</sequence>
<dbReference type="GO" id="GO:0043565">
    <property type="term" value="F:sequence-specific DNA binding"/>
    <property type="evidence" value="ECO:0007669"/>
    <property type="project" value="InterPro"/>
</dbReference>
<comment type="caution">
    <text evidence="5">The sequence shown here is derived from an EMBL/GenBank/DDBJ whole genome shotgun (WGS) entry which is preliminary data.</text>
</comment>
<dbReference type="InterPro" id="IPR018060">
    <property type="entry name" value="HTH_AraC"/>
</dbReference>
<dbReference type="InterPro" id="IPR020449">
    <property type="entry name" value="Tscrpt_reg_AraC-type_HTH"/>
</dbReference>
<dbReference type="PRINTS" id="PR00032">
    <property type="entry name" value="HTHARAC"/>
</dbReference>
<evidence type="ECO:0000313" key="6">
    <source>
        <dbReference type="Proteomes" id="UP000253490"/>
    </source>
</evidence>
<evidence type="ECO:0000256" key="2">
    <source>
        <dbReference type="ARBA" id="ARBA00023125"/>
    </source>
</evidence>
<dbReference type="PROSITE" id="PS00041">
    <property type="entry name" value="HTH_ARAC_FAMILY_1"/>
    <property type="match status" value="1"/>
</dbReference>
<keyword evidence="3" id="KW-0804">Transcription</keyword>
<dbReference type="SUPFAM" id="SSF55136">
    <property type="entry name" value="Probable bacterial effector-binding domain"/>
    <property type="match status" value="1"/>
</dbReference>
<dbReference type="OrthoDB" id="9801123at2"/>
<evidence type="ECO:0000259" key="4">
    <source>
        <dbReference type="PROSITE" id="PS01124"/>
    </source>
</evidence>
<dbReference type="SMART" id="SM00342">
    <property type="entry name" value="HTH_ARAC"/>
    <property type="match status" value="1"/>
</dbReference>
<dbReference type="SUPFAM" id="SSF46689">
    <property type="entry name" value="Homeodomain-like"/>
    <property type="match status" value="2"/>
</dbReference>
<proteinExistence type="predicted"/>
<keyword evidence="1" id="KW-0805">Transcription regulation</keyword>